<dbReference type="AlphaFoldDB" id="A0A9P5CT78"/>
<keyword evidence="2" id="KW-0472">Membrane</keyword>
<dbReference type="EMBL" id="MU032345">
    <property type="protein sequence ID" value="KAF3769131.1"/>
    <property type="molecule type" value="Genomic_DNA"/>
</dbReference>
<evidence type="ECO:0000256" key="1">
    <source>
        <dbReference type="SAM" id="MobiDB-lite"/>
    </source>
</evidence>
<feature type="region of interest" description="Disordered" evidence="1">
    <location>
        <begin position="314"/>
        <end position="362"/>
    </location>
</feature>
<keyword evidence="4" id="KW-1185">Reference proteome</keyword>
<feature type="compositionally biased region" description="Basic and acidic residues" evidence="1">
    <location>
        <begin position="352"/>
        <end position="362"/>
    </location>
</feature>
<reference evidence="3" key="1">
    <citation type="journal article" date="2020" name="Phytopathology">
        <title>Genome sequence of the chestnut blight fungus Cryphonectria parasitica EP155: A fundamental resource for an archetypical invasive plant pathogen.</title>
        <authorList>
            <person name="Crouch J.A."/>
            <person name="Dawe A."/>
            <person name="Aerts A."/>
            <person name="Barry K."/>
            <person name="Churchill A.C.L."/>
            <person name="Grimwood J."/>
            <person name="Hillman B."/>
            <person name="Milgroom M.G."/>
            <person name="Pangilinan J."/>
            <person name="Smith M."/>
            <person name="Salamov A."/>
            <person name="Schmutz J."/>
            <person name="Yadav J."/>
            <person name="Grigoriev I.V."/>
            <person name="Nuss D."/>
        </authorList>
    </citation>
    <scope>NUCLEOTIDE SEQUENCE</scope>
    <source>
        <strain evidence="3">EP155</strain>
    </source>
</reference>
<name>A0A9P5CT78_CRYP1</name>
<organism evidence="3 4">
    <name type="scientific">Cryphonectria parasitica (strain ATCC 38755 / EP155)</name>
    <dbReference type="NCBI Taxonomy" id="660469"/>
    <lineage>
        <taxon>Eukaryota</taxon>
        <taxon>Fungi</taxon>
        <taxon>Dikarya</taxon>
        <taxon>Ascomycota</taxon>
        <taxon>Pezizomycotina</taxon>
        <taxon>Sordariomycetes</taxon>
        <taxon>Sordariomycetidae</taxon>
        <taxon>Diaporthales</taxon>
        <taxon>Cryphonectriaceae</taxon>
        <taxon>Cryphonectria-Endothia species complex</taxon>
        <taxon>Cryphonectria</taxon>
    </lineage>
</organism>
<protein>
    <submittedName>
        <fullName evidence="3">Uncharacterized protein</fullName>
    </submittedName>
</protein>
<sequence>MSLQDLPSSQLGSDSTIGPRDVPSPAPVVPTLSALSTTAVTSTGATPSTVVAAQTSYTSTLSSASSSGFTSSSSSNSAAAAAATTSIGDSQGGSSDGSRSTIIILSTVLSTIGLIILAGGIWACLRYRRRRSRLFGRGITPIGDDEIETWKGHRNEKGLGDGNQRHAAPPFSSSDPNSRGHQKQESTSSTKKPPSVIVYARRSEEQWARSPSTPGHYGQSSWDGGKTSFDKELPFTPIHARAPNAREGLTDEAIPGDVPFVQSPKRQGSRLYKPPRAPPHAHTRHKSSRSSSSLHRLGDGVRYSDVDEYRYSHEGYQNRSRGCSVSSPPPPRLSLSRDWPDGNGGLSPRPLVRPDEIGRAIG</sequence>
<keyword evidence="2" id="KW-1133">Transmembrane helix</keyword>
<feature type="compositionally biased region" description="Polar residues" evidence="1">
    <location>
        <begin position="315"/>
        <end position="325"/>
    </location>
</feature>
<dbReference type="GeneID" id="63832390"/>
<dbReference type="RefSeq" id="XP_040780092.1">
    <property type="nucleotide sequence ID" value="XM_040915261.1"/>
</dbReference>
<keyword evidence="2" id="KW-0812">Transmembrane</keyword>
<feature type="compositionally biased region" description="Basic residues" evidence="1">
    <location>
        <begin position="279"/>
        <end position="288"/>
    </location>
</feature>
<proteinExistence type="predicted"/>
<feature type="region of interest" description="Disordered" evidence="1">
    <location>
        <begin position="153"/>
        <end position="232"/>
    </location>
</feature>
<dbReference type="OrthoDB" id="4120617at2759"/>
<feature type="compositionally biased region" description="Polar residues" evidence="1">
    <location>
        <begin position="1"/>
        <end position="16"/>
    </location>
</feature>
<accession>A0A9P5CT78</accession>
<feature type="region of interest" description="Disordered" evidence="1">
    <location>
        <begin position="1"/>
        <end position="29"/>
    </location>
</feature>
<evidence type="ECO:0000313" key="3">
    <source>
        <dbReference type="EMBL" id="KAF3769131.1"/>
    </source>
</evidence>
<evidence type="ECO:0000313" key="4">
    <source>
        <dbReference type="Proteomes" id="UP000803844"/>
    </source>
</evidence>
<dbReference type="Proteomes" id="UP000803844">
    <property type="component" value="Unassembled WGS sequence"/>
</dbReference>
<feature type="compositionally biased region" description="Polar residues" evidence="1">
    <location>
        <begin position="171"/>
        <end position="192"/>
    </location>
</feature>
<feature type="region of interest" description="Disordered" evidence="1">
    <location>
        <begin position="248"/>
        <end position="299"/>
    </location>
</feature>
<gene>
    <name evidence="3" type="ORF">M406DRAFT_107730</name>
</gene>
<feature type="compositionally biased region" description="Polar residues" evidence="1">
    <location>
        <begin position="209"/>
        <end position="222"/>
    </location>
</feature>
<feature type="transmembrane region" description="Helical" evidence="2">
    <location>
        <begin position="102"/>
        <end position="125"/>
    </location>
</feature>
<comment type="caution">
    <text evidence="3">The sequence shown here is derived from an EMBL/GenBank/DDBJ whole genome shotgun (WGS) entry which is preliminary data.</text>
</comment>
<evidence type="ECO:0000256" key="2">
    <source>
        <dbReference type="SAM" id="Phobius"/>
    </source>
</evidence>